<protein>
    <submittedName>
        <fullName evidence="1">Uncharacterized protein</fullName>
    </submittedName>
</protein>
<name>A0ABU8U810_9ACTN</name>
<sequence length="62" mass="6953">MDVKAKTRAGWDWLRGPEPWTRRMLAGDLALASVLAILGLGVEELDRGPGSGCCWAPWSWWR</sequence>
<dbReference type="EMBL" id="JBBKAM010000002">
    <property type="protein sequence ID" value="MEJ8643434.1"/>
    <property type="molecule type" value="Genomic_DNA"/>
</dbReference>
<proteinExistence type="predicted"/>
<evidence type="ECO:0000313" key="2">
    <source>
        <dbReference type="Proteomes" id="UP001382904"/>
    </source>
</evidence>
<gene>
    <name evidence="1" type="ORF">WKI68_22585</name>
</gene>
<organism evidence="1 2">
    <name type="scientific">Streptomyces caledonius</name>
    <dbReference type="NCBI Taxonomy" id="3134107"/>
    <lineage>
        <taxon>Bacteria</taxon>
        <taxon>Bacillati</taxon>
        <taxon>Actinomycetota</taxon>
        <taxon>Actinomycetes</taxon>
        <taxon>Kitasatosporales</taxon>
        <taxon>Streptomycetaceae</taxon>
        <taxon>Streptomyces</taxon>
    </lineage>
</organism>
<comment type="caution">
    <text evidence="1">The sequence shown here is derived from an EMBL/GenBank/DDBJ whole genome shotgun (WGS) entry which is preliminary data.</text>
</comment>
<reference evidence="1 2" key="1">
    <citation type="submission" date="2024-03" db="EMBL/GenBank/DDBJ databases">
        <title>Novel Streptomyces species of biotechnological and ecological value are a feature of Machair soil.</title>
        <authorList>
            <person name="Prole J.R."/>
            <person name="Goodfellow M."/>
            <person name="Allenby N."/>
            <person name="Ward A.C."/>
        </authorList>
    </citation>
    <scope>NUCLEOTIDE SEQUENCE [LARGE SCALE GENOMIC DNA]</scope>
    <source>
        <strain evidence="1 2">MS1.HAVA.3</strain>
    </source>
</reference>
<accession>A0ABU8U810</accession>
<dbReference type="Proteomes" id="UP001382904">
    <property type="component" value="Unassembled WGS sequence"/>
</dbReference>
<keyword evidence="2" id="KW-1185">Reference proteome</keyword>
<evidence type="ECO:0000313" key="1">
    <source>
        <dbReference type="EMBL" id="MEJ8643434.1"/>
    </source>
</evidence>